<dbReference type="AlphaFoldDB" id="A0A149TNU4"/>
<keyword evidence="2" id="KW-0378">Hydrolase</keyword>
<dbReference type="Proteomes" id="UP000075636">
    <property type="component" value="Unassembled WGS sequence"/>
</dbReference>
<feature type="domain" description="HNH nuclease" evidence="1">
    <location>
        <begin position="38"/>
        <end position="89"/>
    </location>
</feature>
<dbReference type="InterPro" id="IPR003615">
    <property type="entry name" value="HNH_nuc"/>
</dbReference>
<dbReference type="PATRIC" id="fig|318683.6.peg.571"/>
<reference evidence="2 3" key="1">
    <citation type="submission" date="2015-06" db="EMBL/GenBank/DDBJ databases">
        <title>Improved classification and identification of acetic acid bacteria using matrix-assisted laser desorption/ionization time-of-flight mass spectrometry; Gluconobacter nephelii and Gluconobacter uchimurae are later heterotypic synonyms of Gluconobacter japonicus and Gluconobacter oxydans, respectively.</title>
        <authorList>
            <person name="Li L."/>
            <person name="Cleenwerck I."/>
            <person name="De Vuyst L."/>
            <person name="Vandamme P."/>
        </authorList>
    </citation>
    <scope>NUCLEOTIDE SEQUENCE [LARGE SCALE GENOMIC DNA]</scope>
    <source>
        <strain evidence="2 3">LMG 1768</strain>
    </source>
</reference>
<accession>A0A149TNU4</accession>
<gene>
    <name evidence="2" type="ORF">AD945_00295</name>
</gene>
<keyword evidence="2" id="KW-0540">Nuclease</keyword>
<dbReference type="GO" id="GO:0008270">
    <property type="term" value="F:zinc ion binding"/>
    <property type="evidence" value="ECO:0007669"/>
    <property type="project" value="InterPro"/>
</dbReference>
<dbReference type="EMBL" id="LHZR01000036">
    <property type="protein sequence ID" value="KXV51430.1"/>
    <property type="molecule type" value="Genomic_DNA"/>
</dbReference>
<keyword evidence="2" id="KW-0255">Endonuclease</keyword>
<dbReference type="SMART" id="SM00507">
    <property type="entry name" value="HNHc"/>
    <property type="match status" value="1"/>
</dbReference>
<dbReference type="Pfam" id="PF01844">
    <property type="entry name" value="HNH"/>
    <property type="match status" value="1"/>
</dbReference>
<name>A0A149TNU4_9PROT</name>
<dbReference type="Gene3D" id="1.10.30.50">
    <property type="match status" value="1"/>
</dbReference>
<sequence>MARLKCIGSSLRTIDTRIAKPPPKRADSFYLSMPWRTLMASLLKSRGRICQDCGRTGCRIFGDHRHELKDGGAPLDPGNIVLLCGSCHSRKTAQTRAVRMRSNP</sequence>
<protein>
    <submittedName>
        <fullName evidence="2">HNH endonuclease</fullName>
    </submittedName>
</protein>
<dbReference type="RefSeq" id="WP_062105596.1">
    <property type="nucleotide sequence ID" value="NZ_LHZR01000036.1"/>
</dbReference>
<dbReference type="OrthoDB" id="7220022at2"/>
<dbReference type="GO" id="GO:0004519">
    <property type="term" value="F:endonuclease activity"/>
    <property type="evidence" value="ECO:0007669"/>
    <property type="project" value="UniProtKB-KW"/>
</dbReference>
<organism evidence="2 3">
    <name type="scientific">Gluconobacter albidus</name>
    <dbReference type="NCBI Taxonomy" id="318683"/>
    <lineage>
        <taxon>Bacteria</taxon>
        <taxon>Pseudomonadati</taxon>
        <taxon>Pseudomonadota</taxon>
        <taxon>Alphaproteobacteria</taxon>
        <taxon>Acetobacterales</taxon>
        <taxon>Acetobacteraceae</taxon>
        <taxon>Gluconobacter</taxon>
    </lineage>
</organism>
<dbReference type="CDD" id="cd00085">
    <property type="entry name" value="HNHc"/>
    <property type="match status" value="1"/>
</dbReference>
<evidence type="ECO:0000313" key="3">
    <source>
        <dbReference type="Proteomes" id="UP000075636"/>
    </source>
</evidence>
<dbReference type="InterPro" id="IPR002711">
    <property type="entry name" value="HNH"/>
</dbReference>
<evidence type="ECO:0000259" key="1">
    <source>
        <dbReference type="SMART" id="SM00507"/>
    </source>
</evidence>
<dbReference type="GO" id="GO:0003676">
    <property type="term" value="F:nucleic acid binding"/>
    <property type="evidence" value="ECO:0007669"/>
    <property type="project" value="InterPro"/>
</dbReference>
<comment type="caution">
    <text evidence="2">The sequence shown here is derived from an EMBL/GenBank/DDBJ whole genome shotgun (WGS) entry which is preliminary data.</text>
</comment>
<evidence type="ECO:0000313" key="2">
    <source>
        <dbReference type="EMBL" id="KXV51430.1"/>
    </source>
</evidence>
<proteinExistence type="predicted"/>